<dbReference type="RefSeq" id="WP_378255606.1">
    <property type="nucleotide sequence ID" value="NZ_JBHSJV010000001.1"/>
</dbReference>
<protein>
    <recommendedName>
        <fullName evidence="3">Lipocalin-like domain-containing protein</fullName>
    </recommendedName>
</protein>
<reference evidence="2" key="1">
    <citation type="journal article" date="2019" name="Int. J. Syst. Evol. Microbiol.">
        <title>The Global Catalogue of Microorganisms (GCM) 10K type strain sequencing project: providing services to taxonomists for standard genome sequencing and annotation.</title>
        <authorList>
            <consortium name="The Broad Institute Genomics Platform"/>
            <consortium name="The Broad Institute Genome Sequencing Center for Infectious Disease"/>
            <person name="Wu L."/>
            <person name="Ma J."/>
        </authorList>
    </citation>
    <scope>NUCLEOTIDE SEQUENCE [LARGE SCALE GENOMIC DNA]</scope>
    <source>
        <strain evidence="2">KCTC 42423</strain>
    </source>
</reference>
<proteinExistence type="predicted"/>
<dbReference type="Proteomes" id="UP001597459">
    <property type="component" value="Unassembled WGS sequence"/>
</dbReference>
<evidence type="ECO:0000313" key="2">
    <source>
        <dbReference type="Proteomes" id="UP001597459"/>
    </source>
</evidence>
<organism evidence="1 2">
    <name type="scientific">Aquimarina hainanensis</name>
    <dbReference type="NCBI Taxonomy" id="1578017"/>
    <lineage>
        <taxon>Bacteria</taxon>
        <taxon>Pseudomonadati</taxon>
        <taxon>Bacteroidota</taxon>
        <taxon>Flavobacteriia</taxon>
        <taxon>Flavobacteriales</taxon>
        <taxon>Flavobacteriaceae</taxon>
        <taxon>Aquimarina</taxon>
    </lineage>
</organism>
<evidence type="ECO:0000313" key="1">
    <source>
        <dbReference type="EMBL" id="MFD2590220.1"/>
    </source>
</evidence>
<keyword evidence="2" id="KW-1185">Reference proteome</keyword>
<comment type="caution">
    <text evidence="1">The sequence shown here is derived from an EMBL/GenBank/DDBJ whole genome shotgun (WGS) entry which is preliminary data.</text>
</comment>
<evidence type="ECO:0008006" key="3">
    <source>
        <dbReference type="Google" id="ProtNLM"/>
    </source>
</evidence>
<gene>
    <name evidence="1" type="ORF">ACFSTE_05210</name>
</gene>
<dbReference type="EMBL" id="JBHULX010000003">
    <property type="protein sequence ID" value="MFD2590220.1"/>
    <property type="molecule type" value="Genomic_DNA"/>
</dbReference>
<sequence>MEDKLIGKWLMIAKSDSFPEDSEKLSIGGSDSDSETPPEIILTFKPNNSLLISQIGNESNSNFKLNDSVLTMGNRTYIVIKVGDKKLILKEKDDLFDNQYEYKKLTN</sequence>
<name>A0ABW5N6Q4_9FLAO</name>
<accession>A0ABW5N6Q4</accession>